<accession>A0A9D4Y699</accession>
<feature type="region of interest" description="Disordered" evidence="4">
    <location>
        <begin position="109"/>
        <end position="134"/>
    </location>
</feature>
<dbReference type="PROSITE" id="PS01034">
    <property type="entry name" value="GH16_1"/>
    <property type="match status" value="1"/>
</dbReference>
<dbReference type="PRINTS" id="PR00737">
    <property type="entry name" value="GLHYDRLASE16"/>
</dbReference>
<proteinExistence type="predicted"/>
<gene>
    <name evidence="6" type="ORF">KIW84_020418</name>
</gene>
<dbReference type="Gene3D" id="2.60.120.200">
    <property type="match status" value="1"/>
</dbReference>
<sequence length="392" mass="44129">MVDVREMEAVKATGTGGYTLDGKQATDGLSNDVSFGTSVKGKQVANVEPRTTEASGPLEGWLRITRGGNEQRPRETGGKKANYKRCGAVYNRELAEAFERIPYDQGWDGHGGNPNMYSFDKRGAPRRPDSPHPGAKRVMAIIQNGGNSMTLEMDKYSGSGIGSKNDYLFGRFDMQIKLVPGNSAGTVTAYYLSSQGPHHDEIDIEFLGNLSGDPYILSTNLYAHGNGGHEMQYYLWFDPTQDFHTYSIDWNPQRIIILVDNIPIRVMHNKQNIGVAFPTRQPMKLYTTLWNGDSWATRWGQVKIDWSKAPFVASFRNYNANACIPSSSNNCYGFNSGKNKGLNGEIKIKLKEIHAKWNVYDYCRDFRRYAHGLPYECRKTNIRKGLQDEDFE</sequence>
<keyword evidence="1" id="KW-0378">Hydrolase</keyword>
<name>A0A9D4Y699_PEA</name>
<dbReference type="SUPFAM" id="SSF49899">
    <property type="entry name" value="Concanavalin A-like lectins/glucanases"/>
    <property type="match status" value="1"/>
</dbReference>
<evidence type="ECO:0000256" key="2">
    <source>
        <dbReference type="ARBA" id="ARBA00023295"/>
    </source>
</evidence>
<feature type="active site" description="Nucleophile" evidence="3">
    <location>
        <position position="201"/>
    </location>
</feature>
<dbReference type="GO" id="GO:0004553">
    <property type="term" value="F:hydrolase activity, hydrolyzing O-glycosyl compounds"/>
    <property type="evidence" value="ECO:0007669"/>
    <property type="project" value="InterPro"/>
</dbReference>
<dbReference type="Proteomes" id="UP001058974">
    <property type="component" value="Chromosome 2"/>
</dbReference>
<evidence type="ECO:0000256" key="3">
    <source>
        <dbReference type="PIRSR" id="PIRSR608264-1"/>
    </source>
</evidence>
<dbReference type="Pfam" id="PF00722">
    <property type="entry name" value="Glyco_hydro_16"/>
    <property type="match status" value="1"/>
</dbReference>
<dbReference type="AlphaFoldDB" id="A0A9D4Y699"/>
<feature type="domain" description="GH16" evidence="5">
    <location>
        <begin position="96"/>
        <end position="315"/>
    </location>
</feature>
<feature type="compositionally biased region" description="Basic and acidic residues" evidence="4">
    <location>
        <begin position="69"/>
        <end position="78"/>
    </location>
</feature>
<protein>
    <recommendedName>
        <fullName evidence="5">GH16 domain-containing protein</fullName>
    </recommendedName>
</protein>
<dbReference type="InterPro" id="IPR000757">
    <property type="entry name" value="Beta-glucanase-like"/>
</dbReference>
<evidence type="ECO:0000256" key="1">
    <source>
        <dbReference type="ARBA" id="ARBA00022801"/>
    </source>
</evidence>
<dbReference type="Gramene" id="Psat02G0041800-T1">
    <property type="protein sequence ID" value="KAI5433122.1"/>
    <property type="gene ID" value="KIW84_020418"/>
</dbReference>
<dbReference type="GO" id="GO:0005975">
    <property type="term" value="P:carbohydrate metabolic process"/>
    <property type="evidence" value="ECO:0007669"/>
    <property type="project" value="InterPro"/>
</dbReference>
<dbReference type="PROSITE" id="PS51762">
    <property type="entry name" value="GH16_2"/>
    <property type="match status" value="1"/>
</dbReference>
<dbReference type="PANTHER" id="PTHR31062">
    <property type="entry name" value="XYLOGLUCAN ENDOTRANSGLUCOSYLASE/HYDROLASE PROTEIN 8-RELATED"/>
    <property type="match status" value="1"/>
</dbReference>
<comment type="caution">
    <text evidence="6">The sequence shown here is derived from an EMBL/GenBank/DDBJ whole genome shotgun (WGS) entry which is preliminary data.</text>
</comment>
<keyword evidence="2" id="KW-0326">Glycosidase</keyword>
<feature type="region of interest" description="Disordered" evidence="4">
    <location>
        <begin position="41"/>
        <end position="80"/>
    </location>
</feature>
<evidence type="ECO:0000313" key="6">
    <source>
        <dbReference type="EMBL" id="KAI5433122.1"/>
    </source>
</evidence>
<feature type="compositionally biased region" description="Basic and acidic residues" evidence="4">
    <location>
        <begin position="119"/>
        <end position="130"/>
    </location>
</feature>
<evidence type="ECO:0000313" key="7">
    <source>
        <dbReference type="Proteomes" id="UP001058974"/>
    </source>
</evidence>
<dbReference type="InterPro" id="IPR008264">
    <property type="entry name" value="Beta_glucanase"/>
</dbReference>
<dbReference type="InterPro" id="IPR044791">
    <property type="entry name" value="Beta-glucanase/XTH"/>
</dbReference>
<dbReference type="EMBL" id="JAMSHJ010000002">
    <property type="protein sequence ID" value="KAI5433122.1"/>
    <property type="molecule type" value="Genomic_DNA"/>
</dbReference>
<evidence type="ECO:0000259" key="5">
    <source>
        <dbReference type="PROSITE" id="PS51762"/>
    </source>
</evidence>
<feature type="active site" description="Proton donor" evidence="3">
    <location>
        <position position="205"/>
    </location>
</feature>
<keyword evidence="7" id="KW-1185">Reference proteome</keyword>
<evidence type="ECO:0000256" key="4">
    <source>
        <dbReference type="SAM" id="MobiDB-lite"/>
    </source>
</evidence>
<dbReference type="InterPro" id="IPR008263">
    <property type="entry name" value="GH16_AS"/>
</dbReference>
<organism evidence="6 7">
    <name type="scientific">Pisum sativum</name>
    <name type="common">Garden pea</name>
    <name type="synonym">Lathyrus oleraceus</name>
    <dbReference type="NCBI Taxonomy" id="3888"/>
    <lineage>
        <taxon>Eukaryota</taxon>
        <taxon>Viridiplantae</taxon>
        <taxon>Streptophyta</taxon>
        <taxon>Embryophyta</taxon>
        <taxon>Tracheophyta</taxon>
        <taxon>Spermatophyta</taxon>
        <taxon>Magnoliopsida</taxon>
        <taxon>eudicotyledons</taxon>
        <taxon>Gunneridae</taxon>
        <taxon>Pentapetalae</taxon>
        <taxon>rosids</taxon>
        <taxon>fabids</taxon>
        <taxon>Fabales</taxon>
        <taxon>Fabaceae</taxon>
        <taxon>Papilionoideae</taxon>
        <taxon>50 kb inversion clade</taxon>
        <taxon>NPAAA clade</taxon>
        <taxon>Hologalegina</taxon>
        <taxon>IRL clade</taxon>
        <taxon>Fabeae</taxon>
        <taxon>Lathyrus</taxon>
    </lineage>
</organism>
<reference evidence="6 7" key="1">
    <citation type="journal article" date="2022" name="Nat. Genet.">
        <title>Improved pea reference genome and pan-genome highlight genomic features and evolutionary characteristics.</title>
        <authorList>
            <person name="Yang T."/>
            <person name="Liu R."/>
            <person name="Luo Y."/>
            <person name="Hu S."/>
            <person name="Wang D."/>
            <person name="Wang C."/>
            <person name="Pandey M.K."/>
            <person name="Ge S."/>
            <person name="Xu Q."/>
            <person name="Li N."/>
            <person name="Li G."/>
            <person name="Huang Y."/>
            <person name="Saxena R.K."/>
            <person name="Ji Y."/>
            <person name="Li M."/>
            <person name="Yan X."/>
            <person name="He Y."/>
            <person name="Liu Y."/>
            <person name="Wang X."/>
            <person name="Xiang C."/>
            <person name="Varshney R.K."/>
            <person name="Ding H."/>
            <person name="Gao S."/>
            <person name="Zong X."/>
        </authorList>
    </citation>
    <scope>NUCLEOTIDE SEQUENCE [LARGE SCALE GENOMIC DNA]</scope>
    <source>
        <strain evidence="6 7">cv. Zhongwan 6</strain>
    </source>
</reference>
<dbReference type="InterPro" id="IPR013320">
    <property type="entry name" value="ConA-like_dom_sf"/>
</dbReference>